<reference evidence="6" key="1">
    <citation type="journal article" date="2020" name="Stud. Mycol.">
        <title>101 Dothideomycetes genomes: a test case for predicting lifestyles and emergence of pathogens.</title>
        <authorList>
            <person name="Haridas S."/>
            <person name="Albert R."/>
            <person name="Binder M."/>
            <person name="Bloem J."/>
            <person name="Labutti K."/>
            <person name="Salamov A."/>
            <person name="Andreopoulos B."/>
            <person name="Baker S."/>
            <person name="Barry K."/>
            <person name="Bills G."/>
            <person name="Bluhm B."/>
            <person name="Cannon C."/>
            <person name="Castanera R."/>
            <person name="Culley D."/>
            <person name="Daum C."/>
            <person name="Ezra D."/>
            <person name="Gonzalez J."/>
            <person name="Henrissat B."/>
            <person name="Kuo A."/>
            <person name="Liang C."/>
            <person name="Lipzen A."/>
            <person name="Lutzoni F."/>
            <person name="Magnuson J."/>
            <person name="Mondo S."/>
            <person name="Nolan M."/>
            <person name="Ohm R."/>
            <person name="Pangilinan J."/>
            <person name="Park H.-J."/>
            <person name="Ramirez L."/>
            <person name="Alfaro M."/>
            <person name="Sun H."/>
            <person name="Tritt A."/>
            <person name="Yoshinaga Y."/>
            <person name="Zwiers L.-H."/>
            <person name="Turgeon B."/>
            <person name="Goodwin S."/>
            <person name="Spatafora J."/>
            <person name="Crous P."/>
            <person name="Grigoriev I."/>
        </authorList>
    </citation>
    <scope>NUCLEOTIDE SEQUENCE</scope>
    <source>
        <strain evidence="6">CBS 161.51</strain>
    </source>
</reference>
<accession>A0A6A5T5V0</accession>
<evidence type="ECO:0000256" key="2">
    <source>
        <dbReference type="ARBA" id="ARBA00023008"/>
    </source>
</evidence>
<dbReference type="InterPro" id="IPR000923">
    <property type="entry name" value="BlueCu_1"/>
</dbReference>
<evidence type="ECO:0000313" key="6">
    <source>
        <dbReference type="EMBL" id="KAF1947538.1"/>
    </source>
</evidence>
<feature type="region of interest" description="Disordered" evidence="3">
    <location>
        <begin position="192"/>
        <end position="262"/>
    </location>
</feature>
<dbReference type="SUPFAM" id="SSF49503">
    <property type="entry name" value="Cupredoxins"/>
    <property type="match status" value="1"/>
</dbReference>
<keyword evidence="2" id="KW-0186">Copper</keyword>
<evidence type="ECO:0000256" key="3">
    <source>
        <dbReference type="SAM" id="MobiDB-lite"/>
    </source>
</evidence>
<keyword evidence="4" id="KW-0732">Signal</keyword>
<dbReference type="PANTHER" id="PTHR34883:SF17">
    <property type="entry name" value="CUPREDOXIN"/>
    <property type="match status" value="1"/>
</dbReference>
<evidence type="ECO:0000259" key="5">
    <source>
        <dbReference type="Pfam" id="PF00127"/>
    </source>
</evidence>
<dbReference type="Gene3D" id="2.60.40.420">
    <property type="entry name" value="Cupredoxins - blue copper proteins"/>
    <property type="match status" value="1"/>
</dbReference>
<feature type="domain" description="Blue (type 1) copper" evidence="5">
    <location>
        <begin position="62"/>
        <end position="168"/>
    </location>
</feature>
<sequence length="287" mass="27994">MYFSRATLVSALAGFATAQSAVMRNMMASESLKASVAKSMPMSSGSPSAAGAAAGMVNTHVVQVGGSNGSLTFLPNNVVAQPGDLVQFQFHPKNHSVVQSTFDNPCVPIQNIMANKTDAFFSGFMPTNVSAGATSKVLTYTIHVKDAKPIWFYCSQAKHCQSGMVGAINAPPSGKKTMAAFIALAATASENLSPGQAPGSSGGAAGKTPPSPSSSAGAGTGSDSGSAAGAGTGSDSSSAAGSSAAAGGTNGTTSSAPAQATANSAAGLSAQSFLGMGAAVAAIMALL</sequence>
<keyword evidence="1" id="KW-0479">Metal-binding</keyword>
<evidence type="ECO:0000313" key="7">
    <source>
        <dbReference type="Proteomes" id="UP000800038"/>
    </source>
</evidence>
<protein>
    <submittedName>
        <fullName evidence="6">Cupredoxin</fullName>
    </submittedName>
</protein>
<dbReference type="AlphaFoldDB" id="A0A6A5T5V0"/>
<dbReference type="GO" id="GO:0009055">
    <property type="term" value="F:electron transfer activity"/>
    <property type="evidence" value="ECO:0007669"/>
    <property type="project" value="InterPro"/>
</dbReference>
<dbReference type="EMBL" id="ML975998">
    <property type="protein sequence ID" value="KAF1947538.1"/>
    <property type="molecule type" value="Genomic_DNA"/>
</dbReference>
<dbReference type="OrthoDB" id="2331100at2759"/>
<gene>
    <name evidence="6" type="ORF">EJ02DRAFT_417713</name>
</gene>
<dbReference type="CDD" id="cd00920">
    <property type="entry name" value="Cupredoxin"/>
    <property type="match status" value="1"/>
</dbReference>
<feature type="compositionally biased region" description="Gly residues" evidence="3">
    <location>
        <begin position="218"/>
        <end position="232"/>
    </location>
</feature>
<feature type="compositionally biased region" description="Low complexity" evidence="3">
    <location>
        <begin position="233"/>
        <end position="262"/>
    </location>
</feature>
<dbReference type="GO" id="GO:0005507">
    <property type="term" value="F:copper ion binding"/>
    <property type="evidence" value="ECO:0007669"/>
    <property type="project" value="InterPro"/>
</dbReference>
<dbReference type="Pfam" id="PF00127">
    <property type="entry name" value="Copper-bind"/>
    <property type="match status" value="1"/>
</dbReference>
<dbReference type="InterPro" id="IPR052953">
    <property type="entry name" value="Ser-rich/MCO-related"/>
</dbReference>
<dbReference type="InterPro" id="IPR008972">
    <property type="entry name" value="Cupredoxin"/>
</dbReference>
<organism evidence="6 7">
    <name type="scientific">Clathrospora elynae</name>
    <dbReference type="NCBI Taxonomy" id="706981"/>
    <lineage>
        <taxon>Eukaryota</taxon>
        <taxon>Fungi</taxon>
        <taxon>Dikarya</taxon>
        <taxon>Ascomycota</taxon>
        <taxon>Pezizomycotina</taxon>
        <taxon>Dothideomycetes</taxon>
        <taxon>Pleosporomycetidae</taxon>
        <taxon>Pleosporales</taxon>
        <taxon>Diademaceae</taxon>
        <taxon>Clathrospora</taxon>
    </lineage>
</organism>
<evidence type="ECO:0000256" key="1">
    <source>
        <dbReference type="ARBA" id="ARBA00022723"/>
    </source>
</evidence>
<evidence type="ECO:0000256" key="4">
    <source>
        <dbReference type="SAM" id="SignalP"/>
    </source>
</evidence>
<dbReference type="PANTHER" id="PTHR34883">
    <property type="entry name" value="SERINE-RICH PROTEIN, PUTATIVE-RELATED-RELATED"/>
    <property type="match status" value="1"/>
</dbReference>
<keyword evidence="7" id="KW-1185">Reference proteome</keyword>
<name>A0A6A5T5V0_9PLEO</name>
<feature type="signal peptide" evidence="4">
    <location>
        <begin position="1"/>
        <end position="18"/>
    </location>
</feature>
<proteinExistence type="predicted"/>
<dbReference type="Proteomes" id="UP000800038">
    <property type="component" value="Unassembled WGS sequence"/>
</dbReference>
<feature type="chain" id="PRO_5025625326" evidence="4">
    <location>
        <begin position="19"/>
        <end position="287"/>
    </location>
</feature>